<dbReference type="PANTHER" id="PTHR46811">
    <property type="entry name" value="COILED-COIL-HELIX-COILED-COIL-HELIX DOMAIN-CONTAINING PROTEIN 7"/>
    <property type="match status" value="1"/>
</dbReference>
<organism evidence="5 6">
    <name type="scientific">Smittium mucronatum</name>
    <dbReference type="NCBI Taxonomy" id="133383"/>
    <lineage>
        <taxon>Eukaryota</taxon>
        <taxon>Fungi</taxon>
        <taxon>Fungi incertae sedis</taxon>
        <taxon>Zoopagomycota</taxon>
        <taxon>Kickxellomycotina</taxon>
        <taxon>Harpellomycetes</taxon>
        <taxon>Harpellales</taxon>
        <taxon>Legeriomycetaceae</taxon>
        <taxon>Smittium</taxon>
    </lineage>
</organism>
<dbReference type="Proteomes" id="UP000187455">
    <property type="component" value="Unassembled WGS sequence"/>
</dbReference>
<dbReference type="InterPro" id="IPR009069">
    <property type="entry name" value="Cys_alpha_HP_mot_SF"/>
</dbReference>
<dbReference type="Gene3D" id="1.10.287.1130">
    <property type="entry name" value="CytochromE C oxidase copper chaperone"/>
    <property type="match status" value="1"/>
</dbReference>
<dbReference type="GO" id="GO:0005758">
    <property type="term" value="C:mitochondrial intermembrane space"/>
    <property type="evidence" value="ECO:0007669"/>
    <property type="project" value="UniProtKB-SubCell"/>
</dbReference>
<dbReference type="SUPFAM" id="SSF47072">
    <property type="entry name" value="Cysteine alpha-hairpin motif"/>
    <property type="match status" value="1"/>
</dbReference>
<dbReference type="EMBL" id="LSSL01007392">
    <property type="protein sequence ID" value="OLY78017.1"/>
    <property type="molecule type" value="Genomic_DNA"/>
</dbReference>
<dbReference type="STRING" id="133383.A0A1R0GMA8"/>
<evidence type="ECO:0000256" key="2">
    <source>
        <dbReference type="ARBA" id="ARBA00004569"/>
    </source>
</evidence>
<name>A0A1R0GMA8_9FUNG</name>
<accession>A0A1R0GMA8</accession>
<comment type="caution">
    <text evidence="5">The sequence shown here is derived from an EMBL/GenBank/DDBJ whole genome shotgun (WGS) entry which is preliminary data.</text>
</comment>
<dbReference type="PROSITE" id="PS51808">
    <property type="entry name" value="CHCH"/>
    <property type="match status" value="1"/>
</dbReference>
<keyword evidence="6" id="KW-1185">Reference proteome</keyword>
<dbReference type="InterPro" id="IPR051040">
    <property type="entry name" value="COX23"/>
</dbReference>
<gene>
    <name evidence="5" type="ORF">AYI68_g7944</name>
</gene>
<evidence type="ECO:0000313" key="6">
    <source>
        <dbReference type="Proteomes" id="UP000187455"/>
    </source>
</evidence>
<protein>
    <submittedName>
        <fullName evidence="5">Cytochrome c oxidase-assembly factor COX23, mitochondrial</fullName>
    </submittedName>
</protein>
<reference evidence="5 6" key="1">
    <citation type="journal article" date="2016" name="Mol. Biol. Evol.">
        <title>Genome-Wide Survey of Gut Fungi (Harpellales) Reveals the First Horizontally Transferred Ubiquitin Gene from a Mosquito Host.</title>
        <authorList>
            <person name="Wang Y."/>
            <person name="White M.M."/>
            <person name="Kvist S."/>
            <person name="Moncalvo J.M."/>
        </authorList>
    </citation>
    <scope>NUCLEOTIDE SEQUENCE [LARGE SCALE GENOMIC DNA]</scope>
    <source>
        <strain evidence="5 6">ALG-7-W6</strain>
    </source>
</reference>
<dbReference type="OrthoDB" id="9971592at2759"/>
<evidence type="ECO:0000256" key="3">
    <source>
        <dbReference type="ARBA" id="ARBA00023128"/>
    </source>
</evidence>
<comment type="subcellular location">
    <subcellularLocation>
        <location evidence="2">Mitochondrion intermembrane space</location>
    </subcellularLocation>
</comment>
<sequence length="76" mass="9292">MDPSSNKNTGRVTLKQFEAKKPGQYMNPCEFESKNSMKCLHENDFKQELCKQFFDEYRECKKMWIEERKRNNFKRS</sequence>
<keyword evidence="4" id="KW-1015">Disulfide bond</keyword>
<evidence type="ECO:0000313" key="5">
    <source>
        <dbReference type="EMBL" id="OLY78017.1"/>
    </source>
</evidence>
<keyword evidence="3" id="KW-0496">Mitochondrion</keyword>
<dbReference type="AlphaFoldDB" id="A0A1R0GMA8"/>
<evidence type="ECO:0000256" key="4">
    <source>
        <dbReference type="ARBA" id="ARBA00023157"/>
    </source>
</evidence>
<dbReference type="PANTHER" id="PTHR46811:SF1">
    <property type="entry name" value="COILED-COIL-HELIX-COILED-COIL-HELIX DOMAIN-CONTAINING PROTEIN 7"/>
    <property type="match status" value="1"/>
</dbReference>
<comment type="function">
    <text evidence="1">Required for the assembly of cytochrome c oxidase.</text>
</comment>
<evidence type="ECO:0000256" key="1">
    <source>
        <dbReference type="ARBA" id="ARBA00003875"/>
    </source>
</evidence>
<proteinExistence type="predicted"/>
<dbReference type="GO" id="GO:0033108">
    <property type="term" value="P:mitochondrial respiratory chain complex assembly"/>
    <property type="evidence" value="ECO:0007669"/>
    <property type="project" value="TreeGrafter"/>
</dbReference>